<evidence type="ECO:0000313" key="2">
    <source>
        <dbReference type="Proteomes" id="UP001172778"/>
    </source>
</evidence>
<accession>A0ABT7E257</accession>
<dbReference type="RefSeq" id="WP_284102705.1">
    <property type="nucleotide sequence ID" value="NZ_JARRAF010000037.1"/>
</dbReference>
<dbReference type="Proteomes" id="UP001172778">
    <property type="component" value="Unassembled WGS sequence"/>
</dbReference>
<evidence type="ECO:0000313" key="1">
    <source>
        <dbReference type="EMBL" id="MDK2126386.1"/>
    </source>
</evidence>
<evidence type="ECO:0008006" key="3">
    <source>
        <dbReference type="Google" id="ProtNLM"/>
    </source>
</evidence>
<organism evidence="1 2">
    <name type="scientific">Parachitinimonas caeni</name>
    <dbReference type="NCBI Taxonomy" id="3031301"/>
    <lineage>
        <taxon>Bacteria</taxon>
        <taxon>Pseudomonadati</taxon>
        <taxon>Pseudomonadota</taxon>
        <taxon>Betaproteobacteria</taxon>
        <taxon>Neisseriales</taxon>
        <taxon>Chitinibacteraceae</taxon>
        <taxon>Parachitinimonas</taxon>
    </lineage>
</organism>
<protein>
    <recommendedName>
        <fullName evidence="3">Flagellar assembly protein FliH/Type III secretion system HrpE domain-containing protein</fullName>
    </recommendedName>
</protein>
<proteinExistence type="predicted"/>
<dbReference type="EMBL" id="JARRAF010000037">
    <property type="protein sequence ID" value="MDK2126386.1"/>
    <property type="molecule type" value="Genomic_DNA"/>
</dbReference>
<gene>
    <name evidence="1" type="ORF">PZA18_20310</name>
</gene>
<comment type="caution">
    <text evidence="1">The sequence shown here is derived from an EMBL/GenBank/DDBJ whole genome shotgun (WGS) entry which is preliminary data.</text>
</comment>
<reference evidence="1" key="1">
    <citation type="submission" date="2023-03" db="EMBL/GenBank/DDBJ databases">
        <title>Chitinimonas shenzhenensis gen. nov., sp. nov., a novel member of family Burkholderiaceae isolated from activated sludge collected in Shen Zhen, China.</title>
        <authorList>
            <person name="Wang X."/>
        </authorList>
    </citation>
    <scope>NUCLEOTIDE SEQUENCE</scope>
    <source>
        <strain evidence="1">DQS-5</strain>
    </source>
</reference>
<name>A0ABT7E257_9NEIS</name>
<sequence>MSSLIKTAEVAEQKKLLLPRRKRAVPAGAPAAADPATPPLATALPDTQTLIDQVRAEIMQQFQAEAVAARELGLRRGLREGREAGYREAQQHFARELEAVRQLAGQLAASVEQGLSGLQWRAYQIALESLQEVLGETSLPAGQLAAVVASKTQGNLQQVPIELGINPADFARLRQTEGVGDLLPARPDLYWRQDGNVPSGQVAAQDADADALWQLDRR</sequence>
<keyword evidence="2" id="KW-1185">Reference proteome</keyword>